<dbReference type="GO" id="GO:0046872">
    <property type="term" value="F:metal ion binding"/>
    <property type="evidence" value="ECO:0007669"/>
    <property type="project" value="UniProtKB-KW"/>
</dbReference>
<dbReference type="AlphaFoldDB" id="A0A6B9ZAJ2"/>
<evidence type="ECO:0000313" key="7">
    <source>
        <dbReference type="Proteomes" id="UP000476411"/>
    </source>
</evidence>
<dbReference type="InterPro" id="IPR009050">
    <property type="entry name" value="Globin-like_sf"/>
</dbReference>
<evidence type="ECO:0000256" key="2">
    <source>
        <dbReference type="ARBA" id="ARBA00022617"/>
    </source>
</evidence>
<evidence type="ECO:0000256" key="3">
    <source>
        <dbReference type="ARBA" id="ARBA00022723"/>
    </source>
</evidence>
<evidence type="ECO:0000256" key="5">
    <source>
        <dbReference type="PIRSR" id="PIRSR601486-1"/>
    </source>
</evidence>
<gene>
    <name evidence="6" type="ORF">GWR21_07105</name>
</gene>
<reference evidence="6 7" key="1">
    <citation type="submission" date="2020-01" db="EMBL/GenBank/DDBJ databases">
        <title>Complete genome sequence of Chitinophaga sp. H33E-04 isolated from quinoa roots.</title>
        <authorList>
            <person name="Weon H.-Y."/>
            <person name="Lee S.A."/>
        </authorList>
    </citation>
    <scope>NUCLEOTIDE SEQUENCE [LARGE SCALE GENOMIC DNA]</scope>
    <source>
        <strain evidence="6 7">H33E-04</strain>
    </source>
</reference>
<dbReference type="SUPFAM" id="SSF46458">
    <property type="entry name" value="Globin-like"/>
    <property type="match status" value="1"/>
</dbReference>
<dbReference type="RefSeq" id="WP_162331057.1">
    <property type="nucleotide sequence ID" value="NZ_CP048113.1"/>
</dbReference>
<dbReference type="Proteomes" id="UP000476411">
    <property type="component" value="Chromosome"/>
</dbReference>
<dbReference type="GO" id="GO:0020037">
    <property type="term" value="F:heme binding"/>
    <property type="evidence" value="ECO:0007669"/>
    <property type="project" value="InterPro"/>
</dbReference>
<evidence type="ECO:0000256" key="4">
    <source>
        <dbReference type="ARBA" id="ARBA00023004"/>
    </source>
</evidence>
<dbReference type="InterPro" id="IPR012292">
    <property type="entry name" value="Globin/Proto"/>
</dbReference>
<feature type="binding site" description="distal binding residue" evidence="5">
    <location>
        <position position="69"/>
    </location>
    <ligand>
        <name>heme</name>
        <dbReference type="ChEBI" id="CHEBI:30413"/>
    </ligand>
    <ligandPart>
        <name>Fe</name>
        <dbReference type="ChEBI" id="CHEBI:18248"/>
    </ligandPart>
</feature>
<dbReference type="Gene3D" id="1.10.490.10">
    <property type="entry name" value="Globins"/>
    <property type="match status" value="1"/>
</dbReference>
<evidence type="ECO:0000313" key="6">
    <source>
        <dbReference type="EMBL" id="QHS59360.1"/>
    </source>
</evidence>
<evidence type="ECO:0000256" key="1">
    <source>
        <dbReference type="ARBA" id="ARBA00022448"/>
    </source>
</evidence>
<organism evidence="6 7">
    <name type="scientific">Chitinophaga agri</name>
    <dbReference type="NCBI Taxonomy" id="2703787"/>
    <lineage>
        <taxon>Bacteria</taxon>
        <taxon>Pseudomonadati</taxon>
        <taxon>Bacteroidota</taxon>
        <taxon>Chitinophagia</taxon>
        <taxon>Chitinophagales</taxon>
        <taxon>Chitinophagaceae</taxon>
        <taxon>Chitinophaga</taxon>
    </lineage>
</organism>
<sequence length="131" mass="14846">MKHDITTIEDVQLLVNTFYSRVREDAALGYIFDGVAKVNWEKHLPVMHSFWETVLFGKASFKGNPLAKHTALNAKTPLTEAHFSTWLALWHQTIEDLFEGPVAQSAKSKAELMKILMLGKIQQEGRIPIVN</sequence>
<keyword evidence="3 5" id="KW-0479">Metal-binding</keyword>
<dbReference type="EMBL" id="CP048113">
    <property type="protein sequence ID" value="QHS59360.1"/>
    <property type="molecule type" value="Genomic_DNA"/>
</dbReference>
<keyword evidence="4 5" id="KW-0408">Iron</keyword>
<feature type="binding site" description="distal binding residue" evidence="5">
    <location>
        <position position="43"/>
    </location>
    <ligand>
        <name>heme</name>
        <dbReference type="ChEBI" id="CHEBI:30413"/>
    </ligand>
    <ligandPart>
        <name>Fe</name>
        <dbReference type="ChEBI" id="CHEBI:18248"/>
    </ligandPart>
</feature>
<keyword evidence="7" id="KW-1185">Reference proteome</keyword>
<keyword evidence="2 5" id="KW-0349">Heme</keyword>
<protein>
    <submittedName>
        <fullName evidence="6">Group III truncated hemoglobin</fullName>
    </submittedName>
</protein>
<proteinExistence type="predicted"/>
<keyword evidence="1" id="KW-0813">Transport</keyword>
<name>A0A6B9ZAJ2_9BACT</name>
<accession>A0A6B9ZAJ2</accession>
<dbReference type="Pfam" id="PF01152">
    <property type="entry name" value="Bac_globin"/>
    <property type="match status" value="1"/>
</dbReference>
<dbReference type="CDD" id="cd08916">
    <property type="entry name" value="TrHb3_P"/>
    <property type="match status" value="1"/>
</dbReference>
<dbReference type="GO" id="GO:0019825">
    <property type="term" value="F:oxygen binding"/>
    <property type="evidence" value="ECO:0007669"/>
    <property type="project" value="InterPro"/>
</dbReference>
<dbReference type="InterPro" id="IPR001486">
    <property type="entry name" value="Hemoglobin_trunc"/>
</dbReference>
<dbReference type="KEGG" id="chih:GWR21_07105"/>